<dbReference type="GO" id="GO:0003677">
    <property type="term" value="F:DNA binding"/>
    <property type="evidence" value="ECO:0007669"/>
    <property type="project" value="UniProtKB-KW"/>
</dbReference>
<name>A0A853CSB2_9MICO</name>
<dbReference type="AlphaFoldDB" id="A0A853CSB2"/>
<evidence type="ECO:0000259" key="1">
    <source>
        <dbReference type="PROSITE" id="PS50995"/>
    </source>
</evidence>
<dbReference type="SMART" id="SM00347">
    <property type="entry name" value="HTH_MARR"/>
    <property type="match status" value="1"/>
</dbReference>
<dbReference type="InterPro" id="IPR039422">
    <property type="entry name" value="MarR/SlyA-like"/>
</dbReference>
<gene>
    <name evidence="2" type="ORF">HNR13_001080</name>
</gene>
<dbReference type="SUPFAM" id="SSF46785">
    <property type="entry name" value="Winged helix' DNA-binding domain"/>
    <property type="match status" value="1"/>
</dbReference>
<feature type="domain" description="HTH marR-type" evidence="1">
    <location>
        <begin position="14"/>
        <end position="150"/>
    </location>
</feature>
<dbReference type="RefSeq" id="WP_179604804.1">
    <property type="nucleotide sequence ID" value="NZ_BAABEH010000001.1"/>
</dbReference>
<accession>A0A853CSB2</accession>
<evidence type="ECO:0000313" key="3">
    <source>
        <dbReference type="Proteomes" id="UP000578352"/>
    </source>
</evidence>
<dbReference type="PRINTS" id="PR00598">
    <property type="entry name" value="HTHMARR"/>
</dbReference>
<comment type="caution">
    <text evidence="2">The sequence shown here is derived from an EMBL/GenBank/DDBJ whole genome shotgun (WGS) entry which is preliminary data.</text>
</comment>
<dbReference type="GO" id="GO:0006950">
    <property type="term" value="P:response to stress"/>
    <property type="evidence" value="ECO:0007669"/>
    <property type="project" value="TreeGrafter"/>
</dbReference>
<dbReference type="Pfam" id="PF12802">
    <property type="entry name" value="MarR_2"/>
    <property type="match status" value="1"/>
</dbReference>
<dbReference type="InterPro" id="IPR036388">
    <property type="entry name" value="WH-like_DNA-bd_sf"/>
</dbReference>
<evidence type="ECO:0000313" key="2">
    <source>
        <dbReference type="EMBL" id="NYJ22793.1"/>
    </source>
</evidence>
<dbReference type="EMBL" id="JACCFL010000001">
    <property type="protein sequence ID" value="NYJ22793.1"/>
    <property type="molecule type" value="Genomic_DNA"/>
</dbReference>
<dbReference type="GO" id="GO:0003700">
    <property type="term" value="F:DNA-binding transcription factor activity"/>
    <property type="evidence" value="ECO:0007669"/>
    <property type="project" value="InterPro"/>
</dbReference>
<sequence length="158" mass="17391">MSDTPWYDVAPPHAVRVIASLREYRTAEQAMRRRTRESMRMGEADLKALRFLLKAEAEGRHATPAELGAHLSITSSSVTAMLDRLTASGHVSRHPHPSDRRSLTIRATPGADEEVRHTLTAMHRRMLDIAARLDGQQSAAVSAFLARLTASAERGDLG</sequence>
<reference evidence="2 3" key="1">
    <citation type="submission" date="2020-07" db="EMBL/GenBank/DDBJ databases">
        <title>Sequencing the genomes of 1000 actinobacteria strains.</title>
        <authorList>
            <person name="Klenk H.-P."/>
        </authorList>
    </citation>
    <scope>NUCLEOTIDE SEQUENCE [LARGE SCALE GENOMIC DNA]</scope>
    <source>
        <strain evidence="2 3">DSM 15165</strain>
    </source>
</reference>
<dbReference type="PANTHER" id="PTHR33164">
    <property type="entry name" value="TRANSCRIPTIONAL REGULATOR, MARR FAMILY"/>
    <property type="match status" value="1"/>
</dbReference>
<dbReference type="PANTHER" id="PTHR33164:SF43">
    <property type="entry name" value="HTH-TYPE TRANSCRIPTIONAL REPRESSOR YETL"/>
    <property type="match status" value="1"/>
</dbReference>
<keyword evidence="2" id="KW-0238">DNA-binding</keyword>
<dbReference type="Proteomes" id="UP000578352">
    <property type="component" value="Unassembled WGS sequence"/>
</dbReference>
<dbReference type="PROSITE" id="PS50995">
    <property type="entry name" value="HTH_MARR_2"/>
    <property type="match status" value="1"/>
</dbReference>
<organism evidence="2 3">
    <name type="scientific">Leifsonia shinshuensis</name>
    <dbReference type="NCBI Taxonomy" id="150026"/>
    <lineage>
        <taxon>Bacteria</taxon>
        <taxon>Bacillati</taxon>
        <taxon>Actinomycetota</taxon>
        <taxon>Actinomycetes</taxon>
        <taxon>Micrococcales</taxon>
        <taxon>Microbacteriaceae</taxon>
        <taxon>Leifsonia</taxon>
    </lineage>
</organism>
<dbReference type="InterPro" id="IPR000835">
    <property type="entry name" value="HTH_MarR-typ"/>
</dbReference>
<dbReference type="InterPro" id="IPR036390">
    <property type="entry name" value="WH_DNA-bd_sf"/>
</dbReference>
<proteinExistence type="predicted"/>
<protein>
    <submittedName>
        <fullName evidence="2">DNA-binding MarR family transcriptional regulator</fullName>
    </submittedName>
</protein>
<dbReference type="Gene3D" id="1.10.10.10">
    <property type="entry name" value="Winged helix-like DNA-binding domain superfamily/Winged helix DNA-binding domain"/>
    <property type="match status" value="1"/>
</dbReference>